<proteinExistence type="inferred from homology"/>
<dbReference type="SUPFAM" id="SSF53850">
    <property type="entry name" value="Periplasmic binding protein-like II"/>
    <property type="match status" value="1"/>
</dbReference>
<sequence>MDLLRHLRYFRAVAEEGHFGRAAERLRIAQPSLSQRIRRLERELGVRLFDRGSQGTALTPAGRLVLTEADQVLAAADRLAAAVARIGSGAAGTLRAAVPPHLGPAAVAALITGYRERSPGGELELRELTTTAQARELAAGTLDAGVVRHPCPAAGLAFGPVLHQPLGALLAATDPLAAAGARLTAADLNGRALVLTPRADDPALHDEVLTACARHGCTPAAVHEAPGGDFTRALVLSGAPAGAGGAVALLPRTSAGPGTVWRPLAGEPIGWRTSAAWPADGHGPAVARFAAAAHEAMRDHAGMRPARAAAVHPRPASEYPL</sequence>
<organism evidence="6 7">
    <name type="scientific">Streptomyces synnematoformans</name>
    <dbReference type="NCBI Taxonomy" id="415721"/>
    <lineage>
        <taxon>Bacteria</taxon>
        <taxon>Bacillati</taxon>
        <taxon>Actinomycetota</taxon>
        <taxon>Actinomycetes</taxon>
        <taxon>Kitasatosporales</taxon>
        <taxon>Streptomycetaceae</taxon>
        <taxon>Streptomyces</taxon>
    </lineage>
</organism>
<reference evidence="6 7" key="1">
    <citation type="journal article" date="2019" name="Int. J. Syst. Evol. Microbiol.">
        <title>The Global Catalogue of Microorganisms (GCM) 10K type strain sequencing project: providing services to taxonomists for standard genome sequencing and annotation.</title>
        <authorList>
            <consortium name="The Broad Institute Genomics Platform"/>
            <consortium name="The Broad Institute Genome Sequencing Center for Infectious Disease"/>
            <person name="Wu L."/>
            <person name="Ma J."/>
        </authorList>
    </citation>
    <scope>NUCLEOTIDE SEQUENCE [LARGE SCALE GENOMIC DNA]</scope>
    <source>
        <strain evidence="6 7">JCM 15481</strain>
    </source>
</reference>
<dbReference type="SUPFAM" id="SSF46785">
    <property type="entry name" value="Winged helix' DNA-binding domain"/>
    <property type="match status" value="1"/>
</dbReference>
<dbReference type="PANTHER" id="PTHR30346:SF0">
    <property type="entry name" value="HCA OPERON TRANSCRIPTIONAL ACTIVATOR HCAR"/>
    <property type="match status" value="1"/>
</dbReference>
<dbReference type="PROSITE" id="PS50931">
    <property type="entry name" value="HTH_LYSR"/>
    <property type="match status" value="1"/>
</dbReference>
<dbReference type="PANTHER" id="PTHR30346">
    <property type="entry name" value="TRANSCRIPTIONAL DUAL REGULATOR HCAR-RELATED"/>
    <property type="match status" value="1"/>
</dbReference>
<dbReference type="Pfam" id="PF00126">
    <property type="entry name" value="HTH_1"/>
    <property type="match status" value="1"/>
</dbReference>
<keyword evidence="4" id="KW-0804">Transcription</keyword>
<dbReference type="InterPro" id="IPR036388">
    <property type="entry name" value="WH-like_DNA-bd_sf"/>
</dbReference>
<dbReference type="InterPro" id="IPR005119">
    <property type="entry name" value="LysR_subst-bd"/>
</dbReference>
<keyword evidence="7" id="KW-1185">Reference proteome</keyword>
<protein>
    <submittedName>
        <fullName evidence="6">LysR family transcriptional regulator</fullName>
    </submittedName>
</protein>
<keyword evidence="2" id="KW-0805">Transcription regulation</keyword>
<dbReference type="Gene3D" id="3.40.190.10">
    <property type="entry name" value="Periplasmic binding protein-like II"/>
    <property type="match status" value="2"/>
</dbReference>
<comment type="caution">
    <text evidence="6">The sequence shown here is derived from an EMBL/GenBank/DDBJ whole genome shotgun (WGS) entry which is preliminary data.</text>
</comment>
<name>A0ABN1ZT90_9ACTN</name>
<dbReference type="EMBL" id="BAAAPF010000355">
    <property type="protein sequence ID" value="GAA1503991.1"/>
    <property type="molecule type" value="Genomic_DNA"/>
</dbReference>
<dbReference type="Pfam" id="PF03466">
    <property type="entry name" value="LysR_substrate"/>
    <property type="match status" value="1"/>
</dbReference>
<dbReference type="InterPro" id="IPR000847">
    <property type="entry name" value="LysR_HTH_N"/>
</dbReference>
<evidence type="ECO:0000256" key="1">
    <source>
        <dbReference type="ARBA" id="ARBA00009437"/>
    </source>
</evidence>
<dbReference type="InterPro" id="IPR036390">
    <property type="entry name" value="WH_DNA-bd_sf"/>
</dbReference>
<evidence type="ECO:0000313" key="6">
    <source>
        <dbReference type="EMBL" id="GAA1503991.1"/>
    </source>
</evidence>
<comment type="similarity">
    <text evidence="1">Belongs to the LysR transcriptional regulatory family.</text>
</comment>
<feature type="domain" description="HTH lysR-type" evidence="5">
    <location>
        <begin position="1"/>
        <end position="59"/>
    </location>
</feature>
<evidence type="ECO:0000256" key="3">
    <source>
        <dbReference type="ARBA" id="ARBA00023125"/>
    </source>
</evidence>
<evidence type="ECO:0000259" key="5">
    <source>
        <dbReference type="PROSITE" id="PS50931"/>
    </source>
</evidence>
<dbReference type="Proteomes" id="UP001500443">
    <property type="component" value="Unassembled WGS sequence"/>
</dbReference>
<evidence type="ECO:0000256" key="2">
    <source>
        <dbReference type="ARBA" id="ARBA00023015"/>
    </source>
</evidence>
<evidence type="ECO:0000256" key="4">
    <source>
        <dbReference type="ARBA" id="ARBA00023163"/>
    </source>
</evidence>
<accession>A0ABN1ZT90</accession>
<dbReference type="RefSeq" id="WP_344294460.1">
    <property type="nucleotide sequence ID" value="NZ_BAAAPF010000355.1"/>
</dbReference>
<evidence type="ECO:0000313" key="7">
    <source>
        <dbReference type="Proteomes" id="UP001500443"/>
    </source>
</evidence>
<dbReference type="PRINTS" id="PR00039">
    <property type="entry name" value="HTHLYSR"/>
</dbReference>
<gene>
    <name evidence="6" type="ORF">GCM10009802_60660</name>
</gene>
<dbReference type="Gene3D" id="1.10.10.10">
    <property type="entry name" value="Winged helix-like DNA-binding domain superfamily/Winged helix DNA-binding domain"/>
    <property type="match status" value="1"/>
</dbReference>
<keyword evidence="3" id="KW-0238">DNA-binding</keyword>
<dbReference type="CDD" id="cd08414">
    <property type="entry name" value="PBP2_LTTR_aromatics_like"/>
    <property type="match status" value="1"/>
</dbReference>